<evidence type="ECO:0000256" key="1">
    <source>
        <dbReference type="SAM" id="MobiDB-lite"/>
    </source>
</evidence>
<dbReference type="InterPro" id="IPR055296">
    <property type="entry name" value="SRL2-like"/>
</dbReference>
<reference evidence="2 3" key="1">
    <citation type="submission" date="2023-05" db="EMBL/GenBank/DDBJ databases">
        <title>A 100% complete, gapless, phased diploid assembly of the Scenedesmus obliquus UTEX 3031 genome.</title>
        <authorList>
            <person name="Biondi T.C."/>
            <person name="Hanschen E.R."/>
            <person name="Kwon T."/>
            <person name="Eng W."/>
            <person name="Kruse C.P.S."/>
            <person name="Koehler S.I."/>
            <person name="Kunde Y."/>
            <person name="Gleasner C.D."/>
            <person name="You Mak K.T."/>
            <person name="Polle J."/>
            <person name="Hovde B.T."/>
            <person name="Starkenburg S.R."/>
        </authorList>
    </citation>
    <scope>NUCLEOTIDE SEQUENCE [LARGE SCALE GENOMIC DNA]</scope>
    <source>
        <strain evidence="2 3">DOE0152z</strain>
    </source>
</reference>
<feature type="region of interest" description="Disordered" evidence="1">
    <location>
        <begin position="836"/>
        <end position="862"/>
    </location>
</feature>
<evidence type="ECO:0000313" key="3">
    <source>
        <dbReference type="Proteomes" id="UP001244341"/>
    </source>
</evidence>
<accession>A0ABY8TTB2</accession>
<dbReference type="EMBL" id="CP126210">
    <property type="protein sequence ID" value="WIA11552.1"/>
    <property type="molecule type" value="Genomic_DNA"/>
</dbReference>
<proteinExistence type="predicted"/>
<name>A0ABY8TTB2_TETOB</name>
<organism evidence="2 3">
    <name type="scientific">Tetradesmus obliquus</name>
    <name type="common">Green alga</name>
    <name type="synonym">Acutodesmus obliquus</name>
    <dbReference type="NCBI Taxonomy" id="3088"/>
    <lineage>
        <taxon>Eukaryota</taxon>
        <taxon>Viridiplantae</taxon>
        <taxon>Chlorophyta</taxon>
        <taxon>core chlorophytes</taxon>
        <taxon>Chlorophyceae</taxon>
        <taxon>CS clade</taxon>
        <taxon>Sphaeropleales</taxon>
        <taxon>Scenedesmaceae</taxon>
        <taxon>Tetradesmus</taxon>
    </lineage>
</organism>
<gene>
    <name evidence="2" type="ORF">OEZ85_011661</name>
</gene>
<dbReference type="PANTHER" id="PTHR46087">
    <property type="entry name" value="PUTATIVE, EXPRESSED-RELATED"/>
    <property type="match status" value="1"/>
</dbReference>
<sequence>MVGVCCGCIAKPASVQPRKTYNTLVPQLFAGEPIATDEAIDSSMRRKIQKLQEYVQVNPAKIPKVSRRLMRRIKATLLRPGDNLGYVKVAVHAYIYLLARSTDEVSSYSPGFFAREVVSGPDAVVPLLLKDMHMEMRTLGAELLAVFTRVQSQVDCQLDAIQVHVPQVCRAAQAALSADRKEQRLQEAAERRRQGDKLAVPNPLDLMARRDPAHVAALEVACLRCLSELVALCRRSKVLPQHLSDIQAVMLENLRVRDRGPGSGSEVLQAPDTPTTPAASSAAGAGLAAAGSGCGSLSGSAAGGSTAGGAAAGPSVVDVAFYQALDIQGAVPSGSHPRQLAGQLLSLMGSFTRDIATVHNILDSFYEYLDERHRWQERGIVKDLLAMLNASGSQHQFPMYASLLRHASSRRLALQDCAVVLSLAAEKGAALDECYSLAALALALHEVPRAWAQQARRSPRAMPLQAFLDLLKVGPAKEAHTLPAAAPDTPSALFLNGLDAPATPGTPRALAQNSIASSANGAAAVAAAGDRAAEKGDAAAYKQQLAQLKEAMLGAGLPSDKLSGQLAEASLADMKRLLHADSSSSSSAAAAELAAEPRQLEEGLAAVDALLRACLAGPQARPTAALLVGRMLLQQQALWADCGYRAAGGGCGVCGAHAALLLANSQMAALADATGSQELLQQQLPLDPCSCSALQLHPKGLLVTGAPADAAASEAAVAALEQQQPASLQQGQALRLALGQAPRLVAEYGEQLQQLLDEQLSTRRSAASSDGGRGDKPQLAEKVNALLVKRMSTLRRDIVHVSELMRDSISRIQDITPAASLGAAGSSRLSDLGLPPSRLSLSAGEGAGGSSSSSAGAGAAAPASPAVAPASRLSIDPTSGVGVGSSAADDAAAAAALAGLELPSPVPASEGLTGVHGITGLAETGPSASNSRAATPHQLHPQQQQHVVDADGVQLQLMKQQASGKQRGKLSAVVSEALQQPIPAGAFVVRDVKISRLAGELDM</sequence>
<protein>
    <recommendedName>
        <fullName evidence="4">MIF4G domain-containing protein</fullName>
    </recommendedName>
</protein>
<dbReference type="PANTHER" id="PTHR46087:SF11">
    <property type="entry name" value="PROTEIN SEMI-ROLLED LEAF 2"/>
    <property type="match status" value="1"/>
</dbReference>
<keyword evidence="3" id="KW-1185">Reference proteome</keyword>
<evidence type="ECO:0008006" key="4">
    <source>
        <dbReference type="Google" id="ProtNLM"/>
    </source>
</evidence>
<evidence type="ECO:0000313" key="2">
    <source>
        <dbReference type="EMBL" id="WIA11552.1"/>
    </source>
</evidence>
<feature type="region of interest" description="Disordered" evidence="1">
    <location>
        <begin position="260"/>
        <end position="281"/>
    </location>
</feature>
<dbReference type="Proteomes" id="UP001244341">
    <property type="component" value="Chromosome 3b"/>
</dbReference>
<feature type="region of interest" description="Disordered" evidence="1">
    <location>
        <begin position="911"/>
        <end position="939"/>
    </location>
</feature>